<evidence type="ECO:0000313" key="3">
    <source>
        <dbReference type="Proteomes" id="UP000320055"/>
    </source>
</evidence>
<gene>
    <name evidence="2" type="ORF">H1P_230043</name>
</gene>
<proteinExistence type="predicted"/>
<keyword evidence="1" id="KW-0175">Coiled coil</keyword>
<sequence>MLDRINARRDNRNNFFHNHEQSGLTVNQEKCLQAFLDLYKMMKFLFGRNFTQAIQANSVVKAQIILMKLRARSYKTSIVNNHFYQIANTRGNINVMPNSFAYDLCFLNEDAETFIVKIQGYFEVEIQKIQDKIDRISNLRKQNKNHIKDLNKYNSEINLLKSIIDECLS</sequence>
<dbReference type="AlphaFoldDB" id="A0A563VRF3"/>
<evidence type="ECO:0000256" key="1">
    <source>
        <dbReference type="SAM" id="Coils"/>
    </source>
</evidence>
<dbReference type="EMBL" id="CAACVJ010000146">
    <property type="protein sequence ID" value="VEP13979.1"/>
    <property type="molecule type" value="Genomic_DNA"/>
</dbReference>
<evidence type="ECO:0000313" key="2">
    <source>
        <dbReference type="EMBL" id="VEP13979.1"/>
    </source>
</evidence>
<accession>A0A563VRF3</accession>
<keyword evidence="3" id="KW-1185">Reference proteome</keyword>
<organism evidence="2 3">
    <name type="scientific">Hyella patelloides LEGE 07179</name>
    <dbReference type="NCBI Taxonomy" id="945734"/>
    <lineage>
        <taxon>Bacteria</taxon>
        <taxon>Bacillati</taxon>
        <taxon>Cyanobacteriota</taxon>
        <taxon>Cyanophyceae</taxon>
        <taxon>Pleurocapsales</taxon>
        <taxon>Hyellaceae</taxon>
        <taxon>Hyella</taxon>
    </lineage>
</organism>
<name>A0A563VRF3_9CYAN</name>
<protein>
    <submittedName>
        <fullName evidence="2">Uncharacterized protein</fullName>
    </submittedName>
</protein>
<dbReference type="Proteomes" id="UP000320055">
    <property type="component" value="Unassembled WGS sequence"/>
</dbReference>
<feature type="coiled-coil region" evidence="1">
    <location>
        <begin position="129"/>
        <end position="156"/>
    </location>
</feature>
<dbReference type="RefSeq" id="WP_144864800.1">
    <property type="nucleotide sequence ID" value="NZ_LR213784.1"/>
</dbReference>
<reference evidence="2 3" key="1">
    <citation type="submission" date="2019-01" db="EMBL/GenBank/DDBJ databases">
        <authorList>
            <person name="Brito A."/>
        </authorList>
    </citation>
    <scope>NUCLEOTIDE SEQUENCE [LARGE SCALE GENOMIC DNA]</scope>
    <source>
        <strain evidence="2">1</strain>
    </source>
</reference>